<dbReference type="Pfam" id="PF10988">
    <property type="entry name" value="DUF2807"/>
    <property type="match status" value="1"/>
</dbReference>
<evidence type="ECO:0000259" key="2">
    <source>
        <dbReference type="Pfam" id="PF10988"/>
    </source>
</evidence>
<dbReference type="EMBL" id="QFYQ01000001">
    <property type="protein sequence ID" value="RAK55069.1"/>
    <property type="molecule type" value="Genomic_DNA"/>
</dbReference>
<organism evidence="3 4">
    <name type="scientific">Phenylobacterium soli</name>
    <dbReference type="NCBI Taxonomy" id="2170551"/>
    <lineage>
        <taxon>Bacteria</taxon>
        <taxon>Pseudomonadati</taxon>
        <taxon>Pseudomonadota</taxon>
        <taxon>Alphaproteobacteria</taxon>
        <taxon>Caulobacterales</taxon>
        <taxon>Caulobacteraceae</taxon>
        <taxon>Phenylobacterium</taxon>
    </lineage>
</organism>
<sequence length="281" mass="28024">MRIAQMLTAAAGAGALTLAFAGVADAASVEVKDAVARVTVIPENRSDVKVEFLATNPRLPMKIRSFGGRTIVDGDLGRRIRSCRGSGQSARVEVRGVGEVGWNEMPQVVIHTPRAASVEAGGAVFGSVGRSAALELGNAGCGDWTVANVEGRLKLSQAGSGNTRTGAAGEAKIRVAGSGDVWTAEVHGPLDVDIAGSGNVTVASVSGPLEVRVAGSGDVKVSGGHATSMSVAIAGSGDVDFGGVADSLKARIAGSGDVHAREVRGAISKAVMGSGGVSVGE</sequence>
<keyword evidence="1" id="KW-0732">Signal</keyword>
<dbReference type="AlphaFoldDB" id="A0A328AKE3"/>
<keyword evidence="4" id="KW-1185">Reference proteome</keyword>
<dbReference type="OrthoDB" id="7184708at2"/>
<feature type="signal peptide" evidence="1">
    <location>
        <begin position="1"/>
        <end position="26"/>
    </location>
</feature>
<gene>
    <name evidence="3" type="ORF">DJ017_11340</name>
</gene>
<dbReference type="Proteomes" id="UP000249254">
    <property type="component" value="Unassembled WGS sequence"/>
</dbReference>
<evidence type="ECO:0000256" key="1">
    <source>
        <dbReference type="SAM" id="SignalP"/>
    </source>
</evidence>
<comment type="caution">
    <text evidence="3">The sequence shown here is derived from an EMBL/GenBank/DDBJ whole genome shotgun (WGS) entry which is preliminary data.</text>
</comment>
<feature type="chain" id="PRO_5016429791" description="Putative auto-transporter adhesin head GIN domain-containing protein" evidence="1">
    <location>
        <begin position="27"/>
        <end position="281"/>
    </location>
</feature>
<reference evidence="4" key="1">
    <citation type="submission" date="2018-05" db="EMBL/GenBank/DDBJ databases">
        <authorList>
            <person name="Li X."/>
        </authorList>
    </citation>
    <scope>NUCLEOTIDE SEQUENCE [LARGE SCALE GENOMIC DNA]</scope>
    <source>
        <strain evidence="4">LX32</strain>
    </source>
</reference>
<dbReference type="InterPro" id="IPR021255">
    <property type="entry name" value="DUF2807"/>
</dbReference>
<evidence type="ECO:0000313" key="4">
    <source>
        <dbReference type="Proteomes" id="UP000249254"/>
    </source>
</evidence>
<dbReference type="RefSeq" id="WP_111528819.1">
    <property type="nucleotide sequence ID" value="NZ_JBHRSG010000003.1"/>
</dbReference>
<feature type="domain" description="Putative auto-transporter adhesin head GIN" evidence="2">
    <location>
        <begin position="191"/>
        <end position="270"/>
    </location>
</feature>
<dbReference type="Gene3D" id="2.160.20.120">
    <property type="match status" value="1"/>
</dbReference>
<name>A0A328AKE3_9CAUL</name>
<protein>
    <recommendedName>
        <fullName evidence="2">Putative auto-transporter adhesin head GIN domain-containing protein</fullName>
    </recommendedName>
</protein>
<accession>A0A328AKE3</accession>
<evidence type="ECO:0000313" key="3">
    <source>
        <dbReference type="EMBL" id="RAK55069.1"/>
    </source>
</evidence>
<proteinExistence type="predicted"/>